<keyword evidence="1" id="KW-0150">Chloroplast</keyword>
<reference evidence="1" key="3">
    <citation type="journal article" date="1994" name="Proc. Natl. Acad. Sci. U.S.A.">
        <title>Loss of all ndh genes as determined by sequencing the entire chloroplast genome of the black pine Pinus thunbergii.</title>
        <authorList>
            <person name="Wakasugi T."/>
            <person name="Tsudzuki J."/>
            <person name="Ito S."/>
            <person name="Nakashima K."/>
            <person name="Tsudzuki T."/>
            <person name="Sugiura M."/>
        </authorList>
    </citation>
    <scope>NUCLEOTIDE SEQUENCE</scope>
</reference>
<protein>
    <submittedName>
        <fullName evidence="1">ORF70</fullName>
    </submittedName>
</protein>
<organism evidence="1">
    <name type="scientific">Pinus thunbergii</name>
    <name type="common">Japanese black pine</name>
    <name type="synonym">Pinus thunbergiana</name>
    <dbReference type="NCBI Taxonomy" id="3350"/>
    <lineage>
        <taxon>Eukaryota</taxon>
        <taxon>Viridiplantae</taxon>
        <taxon>Streptophyta</taxon>
        <taxon>Embryophyta</taxon>
        <taxon>Tracheophyta</taxon>
        <taxon>Spermatophyta</taxon>
        <taxon>Pinopsida</taxon>
        <taxon>Pinidae</taxon>
        <taxon>Conifers I</taxon>
        <taxon>Pinales</taxon>
        <taxon>Pinaceae</taxon>
        <taxon>Pinus</taxon>
        <taxon>Pinus subgen. Pinus</taxon>
    </lineage>
</organism>
<geneLocation type="chloroplast" evidence="1"/>
<proteinExistence type="predicted"/>
<accession>Q32980</accession>
<dbReference type="PIR" id="T07542">
    <property type="entry name" value="T07542"/>
</dbReference>
<dbReference type="AlphaFoldDB" id="Q32980"/>
<name>Q32980_PINTH</name>
<dbReference type="GeneID" id="4836575"/>
<dbReference type="RefSeq" id="NP_042463.1">
    <property type="nucleotide sequence ID" value="NC_001631.1"/>
</dbReference>
<sequence>MVGTTNIHLVCTSDTLIMEPSEIVEVINPRRIQGVKNKEIVRGSIPSSKILGIWKRIFARRMARDSLEIH</sequence>
<reference evidence="1" key="1">
    <citation type="journal article" date="1993" name="Mol. Gen. Genet.">
        <title>Chloroplast DNA of black pine retains a residual inverted repeat lacking rRNA genes: nucleotide sequences of trnQ, trnK, psbA, trnI and trnH and the absence of rps16.</title>
        <authorList>
            <person name="Tsudzuki J."/>
            <person name="Nakashima K."/>
            <person name="Tsudzuki T."/>
            <person name="Hiratsuka J."/>
            <person name="Shibata M."/>
            <person name="Wakasugi T."/>
            <person name="Sugiura M."/>
        </authorList>
    </citation>
    <scope>NUCLEOTIDE SEQUENCE</scope>
</reference>
<evidence type="ECO:0000313" key="1">
    <source>
        <dbReference type="EMBL" id="BAA04418.1"/>
    </source>
</evidence>
<dbReference type="EMBL" id="D17510">
    <property type="protein sequence ID" value="BAA04418.1"/>
    <property type="molecule type" value="Genomic_DNA"/>
</dbReference>
<keyword evidence="1" id="KW-0934">Plastid</keyword>
<reference evidence="1" key="2">
    <citation type="journal article" date="1994" name="Curr. Genet.">
        <title>A new gene encoding tRNA(Pro) (GGG) is present in the chloroplast genome of black pine: a compilation of 32 tRNA genes from black pine chloroplasts.</title>
        <authorList>
            <person name="Tsudzuki J."/>
            <person name="Ito S."/>
            <person name="Tsudzuki T."/>
            <person name="Wakasugi T."/>
            <person name="Sugiura M."/>
        </authorList>
    </citation>
    <scope>NUCLEOTIDE SEQUENCE</scope>
</reference>